<organism evidence="1 2">
    <name type="scientific">Gordonia rhizosphera NBRC 16068</name>
    <dbReference type="NCBI Taxonomy" id="1108045"/>
    <lineage>
        <taxon>Bacteria</taxon>
        <taxon>Bacillati</taxon>
        <taxon>Actinomycetota</taxon>
        <taxon>Actinomycetes</taxon>
        <taxon>Mycobacteriales</taxon>
        <taxon>Gordoniaceae</taxon>
        <taxon>Gordonia</taxon>
    </lineage>
</organism>
<dbReference type="InterPro" id="IPR029058">
    <property type="entry name" value="AB_hydrolase_fold"/>
</dbReference>
<sequence>MVALTLGAYTPTSAAPQPTLWLCSPAMMSDPCDLPQDTTDLLTGKVTAPQPVKDSDKPVDCFYVLGTVTNALASNADLVASPEMKAGASLQAARFNRVCRMFAPVYRQESFTGVAPANLGVTEPFFIAYRDVLNAWNDYLAQANNGRGVILIGHSQGGFMLRKLIRERIDPHPDLRSRVAGAFVIGANATTARGSTVGGDFTHIPICTHHGEYRCVTAYSTNIVYPPLSLVGNSSLDNGSRQLGLPFGPQFQVACTDPAVLSGSSKPVGLTVPSEPFPPGILATLIGYTTFPEAWPSSSSTWTIGRGRGVGSCEEVNGYHQYHIRMTQPQAINEVPLLDTHLIDVNFGLDRLVGIAAQQADQWRANAR</sequence>
<accession>K6X0S2</accession>
<keyword evidence="2" id="KW-1185">Reference proteome</keyword>
<dbReference type="eggNOG" id="COG2267">
    <property type="taxonomic scope" value="Bacteria"/>
</dbReference>
<dbReference type="SUPFAM" id="SSF53474">
    <property type="entry name" value="alpha/beta-Hydrolases"/>
    <property type="match status" value="1"/>
</dbReference>
<dbReference type="InterPro" id="IPR021440">
    <property type="entry name" value="DUF3089"/>
</dbReference>
<dbReference type="Proteomes" id="UP000008363">
    <property type="component" value="Unassembled WGS sequence"/>
</dbReference>
<dbReference type="OrthoDB" id="9794645at2"/>
<dbReference type="Pfam" id="PF11288">
    <property type="entry name" value="DUF3089"/>
    <property type="match status" value="1"/>
</dbReference>
<evidence type="ECO:0000313" key="2">
    <source>
        <dbReference type="Proteomes" id="UP000008363"/>
    </source>
</evidence>
<evidence type="ECO:0000313" key="1">
    <source>
        <dbReference type="EMBL" id="GAB92389.1"/>
    </source>
</evidence>
<proteinExistence type="predicted"/>
<gene>
    <name evidence="1" type="ORF">GORHZ_172_00070</name>
</gene>
<comment type="caution">
    <text evidence="1">The sequence shown here is derived from an EMBL/GenBank/DDBJ whole genome shotgun (WGS) entry which is preliminary data.</text>
</comment>
<name>K6X0S2_9ACTN</name>
<dbReference type="EMBL" id="BAHC01000172">
    <property type="protein sequence ID" value="GAB92389.1"/>
    <property type="molecule type" value="Genomic_DNA"/>
</dbReference>
<protein>
    <recommendedName>
        <fullName evidence="3">DUF3089 domain-containing protein</fullName>
    </recommendedName>
</protein>
<reference evidence="1 2" key="1">
    <citation type="submission" date="2012-08" db="EMBL/GenBank/DDBJ databases">
        <title>Whole genome shotgun sequence of Gordonia rhizosphera NBRC 16068.</title>
        <authorList>
            <person name="Takarada H."/>
            <person name="Isaki S."/>
            <person name="Hosoyama A."/>
            <person name="Tsuchikane K."/>
            <person name="Katsumata H."/>
            <person name="Baba S."/>
            <person name="Ohji S."/>
            <person name="Yamazaki S."/>
            <person name="Fujita N."/>
        </authorList>
    </citation>
    <scope>NUCLEOTIDE SEQUENCE [LARGE SCALE GENOMIC DNA]</scope>
    <source>
        <strain evidence="1 2">NBRC 16068</strain>
    </source>
</reference>
<dbReference type="STRING" id="1108045.GORHZ_172_00070"/>
<dbReference type="RefSeq" id="WP_006336747.1">
    <property type="nucleotide sequence ID" value="NZ_BAHC01000172.1"/>
</dbReference>
<dbReference type="Gene3D" id="3.40.50.1820">
    <property type="entry name" value="alpha/beta hydrolase"/>
    <property type="match status" value="1"/>
</dbReference>
<dbReference type="ESTHER" id="9acto-k6x0s2">
    <property type="family name" value="Duf_3089"/>
</dbReference>
<evidence type="ECO:0008006" key="3">
    <source>
        <dbReference type="Google" id="ProtNLM"/>
    </source>
</evidence>
<dbReference type="AlphaFoldDB" id="K6X0S2"/>